<accession>A0A1P8ASV6</accession>
<dbReference type="RefSeq" id="NP_001322076.1">
    <property type="nucleotide sequence ID" value="NM_001334055.1"/>
</dbReference>
<dbReference type="AlphaFoldDB" id="A0A1P8ASV6"/>
<reference evidence="3" key="2">
    <citation type="journal article" date="2017" name="Plant J.">
        <title>Araport11: a complete reannotation of the Arabidopsis thaliana reference genome.</title>
        <authorList>
            <person name="Cheng C.Y."/>
            <person name="Krishnakumar V."/>
            <person name="Chan A.P."/>
            <person name="Thibaud-Nissen F."/>
            <person name="Schobel S."/>
            <person name="Town C.D."/>
        </authorList>
    </citation>
    <scope>GENOME REANNOTATION</scope>
    <source>
        <strain evidence="3">cv. Columbia</strain>
    </source>
</reference>
<evidence type="ECO:0000313" key="1">
    <source>
        <dbReference type="Araport" id="AT1G62915"/>
    </source>
</evidence>
<dbReference type="KEGG" id="ath:AT1G62915"/>
<reference evidence="2 3" key="1">
    <citation type="journal article" date="2000" name="Nature">
        <title>Sequence and analysis of chromosome 1 of the plant Arabidopsis thaliana.</title>
        <authorList>
            <person name="Theologis A."/>
            <person name="Ecker J.R."/>
            <person name="Palm C.J."/>
            <person name="Federspiel N.A."/>
            <person name="Kaul S."/>
            <person name="White O."/>
            <person name="Alonso J."/>
            <person name="Altafi H."/>
            <person name="Araujo R."/>
            <person name="Bowman C.L."/>
            <person name="Brooks S.Y."/>
            <person name="Buehler E."/>
            <person name="Chan A."/>
            <person name="Chao Q."/>
            <person name="Chen H."/>
            <person name="Cheuk R.F."/>
            <person name="Chin C.W."/>
            <person name="Chung M.K."/>
            <person name="Conn L."/>
            <person name="Conway A.B."/>
            <person name="Conway A.R."/>
            <person name="Creasy T.H."/>
            <person name="Dewar K."/>
            <person name="Dunn P."/>
            <person name="Etgu P."/>
            <person name="Feldblyum T.V."/>
            <person name="Feng J."/>
            <person name="Fong B."/>
            <person name="Fujii C.Y."/>
            <person name="Gill J.E."/>
            <person name="Goldsmith A.D."/>
            <person name="Haas B."/>
            <person name="Hansen N.F."/>
            <person name="Hughes B."/>
            <person name="Huizar L."/>
            <person name="Hunter J.L."/>
            <person name="Jenkins J."/>
            <person name="Johnson-Hopson C."/>
            <person name="Khan S."/>
            <person name="Khaykin E."/>
            <person name="Kim C.J."/>
            <person name="Koo H.L."/>
            <person name="Kremenetskaia I."/>
            <person name="Kurtz D.B."/>
            <person name="Kwan A."/>
            <person name="Lam B."/>
            <person name="Langin-Hooper S."/>
            <person name="Lee A."/>
            <person name="Lee J.M."/>
            <person name="Lenz C.A."/>
            <person name="Li J.H."/>
            <person name="Li Y."/>
            <person name="Lin X."/>
            <person name="Liu S.X."/>
            <person name="Liu Z.A."/>
            <person name="Luros J.S."/>
            <person name="Maiti R."/>
            <person name="Marziali A."/>
            <person name="Militscher J."/>
            <person name="Miranda M."/>
            <person name="Nguyen M."/>
            <person name="Nierman W.C."/>
            <person name="Osborne B.I."/>
            <person name="Pai G."/>
            <person name="Peterson J."/>
            <person name="Pham P.K."/>
            <person name="Rizzo M."/>
            <person name="Rooney T."/>
            <person name="Rowley D."/>
            <person name="Sakano H."/>
            <person name="Salzberg S.L."/>
            <person name="Schwartz J.R."/>
            <person name="Shinn P."/>
            <person name="Southwick A.M."/>
            <person name="Sun H."/>
            <person name="Tallon L.J."/>
            <person name="Tambunga G."/>
            <person name="Toriumi M.J."/>
            <person name="Town C.D."/>
            <person name="Utterback T."/>
            <person name="Van Aken S."/>
            <person name="Vaysberg M."/>
            <person name="Vysotskaia V.S."/>
            <person name="Walker M."/>
            <person name="Wu D."/>
            <person name="Yu G."/>
            <person name="Fraser C.M."/>
            <person name="Venter J.C."/>
            <person name="Davis R.W."/>
        </authorList>
    </citation>
    <scope>NUCLEOTIDE SEQUENCE [LARGE SCALE GENOMIC DNA]</scope>
    <source>
        <strain evidence="3">cv. Columbia</strain>
    </source>
</reference>
<organism evidence="2 3">
    <name type="scientific">Arabidopsis thaliana</name>
    <name type="common">Mouse-ear cress</name>
    <dbReference type="NCBI Taxonomy" id="3702"/>
    <lineage>
        <taxon>Eukaryota</taxon>
        <taxon>Viridiplantae</taxon>
        <taxon>Streptophyta</taxon>
        <taxon>Embryophyta</taxon>
        <taxon>Tracheophyta</taxon>
        <taxon>Spermatophyta</taxon>
        <taxon>Magnoliopsida</taxon>
        <taxon>eudicotyledons</taxon>
        <taxon>Gunneridae</taxon>
        <taxon>Pentapetalae</taxon>
        <taxon>rosids</taxon>
        <taxon>malvids</taxon>
        <taxon>Brassicales</taxon>
        <taxon>Brassicaceae</taxon>
        <taxon>Camelineae</taxon>
        <taxon>Arabidopsis</taxon>
    </lineage>
</organism>
<gene>
    <name evidence="1 2" type="ordered locus">At1g62915</name>
</gene>
<dbReference type="SMR" id="A0A1P8ASV6"/>
<dbReference type="FunCoup" id="A0A1P8ASV6">
    <property type="interactions" value="26"/>
</dbReference>
<dbReference type="TAIR" id="AT1G62915"/>
<proteinExistence type="predicted"/>
<dbReference type="ExpressionAtlas" id="A0A1P8ASV6">
    <property type="expression patterns" value="baseline and differential"/>
</dbReference>
<dbReference type="EMBL" id="CP002684">
    <property type="protein sequence ID" value="ANM59739.1"/>
    <property type="molecule type" value="Genomic_DNA"/>
</dbReference>
<evidence type="ECO:0000313" key="2">
    <source>
        <dbReference type="EMBL" id="ANM59739.1"/>
    </source>
</evidence>
<name>A0A1P8ASV6_ARATH</name>
<evidence type="ECO:0000313" key="3">
    <source>
        <dbReference type="Proteomes" id="UP000006548"/>
    </source>
</evidence>
<sequence length="127" mass="14154">MCNELHHGNILTALRTATLSHILTLVWISSSETVIEPAKQEFPCEMECDAAPPVQRQLLFRKAFPKSFCPISPYNILVTKPKVEASPANLQLLNSLMSSADAALSPFSKMASYSNRYLEESHLLSYL</sequence>
<dbReference type="GeneID" id="28717390"/>
<dbReference type="Proteomes" id="UP000006548">
    <property type="component" value="Chromosome 1"/>
</dbReference>
<dbReference type="InParanoid" id="A0A1P8ASV6"/>
<keyword evidence="3" id="KW-1185">Reference proteome</keyword>
<dbReference type="Araport" id="AT1G62915"/>
<protein>
    <submittedName>
        <fullName evidence="2">Uncharacterized protein</fullName>
    </submittedName>
</protein>